<accession>A0A024G8F8</accession>
<name>A0A024G8F8_9STRA</name>
<keyword evidence="1" id="KW-1133">Transmembrane helix</keyword>
<dbReference type="AlphaFoldDB" id="A0A024G8F8"/>
<sequence length="109" mass="12172">MVVYQASILSLKTKLLRSNGQKKSLWHVTYSCLKVPSDRTRSKNASSNAFSKIANVIMRLDFKQVEALDPELSHESLREIASQIILYTDGNLSSVAILAFAILFTVGFH</sequence>
<dbReference type="InParanoid" id="A0A024G8F8"/>
<organism evidence="2 3">
    <name type="scientific">Albugo candida</name>
    <dbReference type="NCBI Taxonomy" id="65357"/>
    <lineage>
        <taxon>Eukaryota</taxon>
        <taxon>Sar</taxon>
        <taxon>Stramenopiles</taxon>
        <taxon>Oomycota</taxon>
        <taxon>Peronosporomycetes</taxon>
        <taxon>Albuginales</taxon>
        <taxon>Albuginaceae</taxon>
        <taxon>Albugo</taxon>
    </lineage>
</organism>
<dbReference type="EMBL" id="CAIX01000041">
    <property type="protein sequence ID" value="CCI42924.1"/>
    <property type="molecule type" value="Genomic_DNA"/>
</dbReference>
<keyword evidence="3" id="KW-1185">Reference proteome</keyword>
<feature type="transmembrane region" description="Helical" evidence="1">
    <location>
        <begin position="84"/>
        <end position="108"/>
    </location>
</feature>
<keyword evidence="1" id="KW-0472">Membrane</keyword>
<dbReference type="Proteomes" id="UP000053237">
    <property type="component" value="Unassembled WGS sequence"/>
</dbReference>
<evidence type="ECO:0000256" key="1">
    <source>
        <dbReference type="SAM" id="Phobius"/>
    </source>
</evidence>
<protein>
    <submittedName>
        <fullName evidence="2">Uncharacterized protein</fullName>
    </submittedName>
</protein>
<comment type="caution">
    <text evidence="2">The sequence shown here is derived from an EMBL/GenBank/DDBJ whole genome shotgun (WGS) entry which is preliminary data.</text>
</comment>
<keyword evidence="1" id="KW-0812">Transmembrane</keyword>
<proteinExistence type="predicted"/>
<evidence type="ECO:0000313" key="2">
    <source>
        <dbReference type="EMBL" id="CCI42924.1"/>
    </source>
</evidence>
<gene>
    <name evidence="2" type="ORF">BN9_037080</name>
</gene>
<reference evidence="2 3" key="1">
    <citation type="submission" date="2012-05" db="EMBL/GenBank/DDBJ databases">
        <title>Recombination and specialization in a pathogen metapopulation.</title>
        <authorList>
            <person name="Gardiner A."/>
            <person name="Kemen E."/>
            <person name="Schultz-Larsen T."/>
            <person name="MacLean D."/>
            <person name="Van Oosterhout C."/>
            <person name="Jones J.D.G."/>
        </authorList>
    </citation>
    <scope>NUCLEOTIDE SEQUENCE [LARGE SCALE GENOMIC DNA]</scope>
    <source>
        <strain evidence="2 3">Ac Nc2</strain>
    </source>
</reference>
<evidence type="ECO:0000313" key="3">
    <source>
        <dbReference type="Proteomes" id="UP000053237"/>
    </source>
</evidence>